<dbReference type="CDD" id="cd18773">
    <property type="entry name" value="PDC1_HK_sensor"/>
    <property type="match status" value="1"/>
</dbReference>
<name>A0AAC8QDE5_9BACT</name>
<dbReference type="Gene3D" id="6.10.340.10">
    <property type="match status" value="1"/>
</dbReference>
<dbReference type="RefSeq" id="WP_047859109.1">
    <property type="nucleotide sequence ID" value="NZ_CP011509.1"/>
</dbReference>
<dbReference type="GO" id="GO:0016020">
    <property type="term" value="C:membrane"/>
    <property type="evidence" value="ECO:0007669"/>
    <property type="project" value="InterPro"/>
</dbReference>
<dbReference type="Pfam" id="PF00672">
    <property type="entry name" value="HAMP"/>
    <property type="match status" value="1"/>
</dbReference>
<sequence length="632" mass="67993">MTLPSSGGLKLRARITLSVAVLSALAILSVTALGLSFTRRTLSKQIHATLRAEAEGLKDLVERILAEREASVRSWSEDTILRGALLFDTFDKSDAVLAGLARHHPSISGLVLFDEQGRAVSASSEALLKSFQGREREVRETAWYRAALEGRFTADALAKEKDAAFGKRVLPLAALVKSPSSGARIGVLLAAYDWSQVRDVVKAAMQRAHERAQDSFALEVRREDGSVLFNSRPADAEPLVKPVSQEAINGTDVRDVGDGWHFVATLDAREAYAPLAQAATVAAGMLGLFLALAIAGAWWLARGIARPISALSAAVTHVLEEGDLSHRVEVNSGDEVGELAHAFSRMMEQLRQTTVGLQQGSRVLTDAVAELSQAAEHQERNLSRQAAAIQETQVTAQEIQQTSKMAEERSRAVLQVTERAEEVGRLGEATLGASIEGLQELHEKVGRLASTILTLGNRTQQIGEIAQTVKDLADQSNMLALNAAIEAVRSGEHGKGFGVVAREIRALADQSIESTDRVRELLDDIGKSIQDTVSMTEKGQQQMQGGLSQIKASGESLRELTSIVKDNAGAARQIAVAVNQQNAGISQIFTAVTDLSSLMEETMQGVQATTRATSTLREAAERMESVARTYRA</sequence>
<dbReference type="Proteomes" id="UP000035579">
    <property type="component" value="Chromosome"/>
</dbReference>
<dbReference type="InterPro" id="IPR004089">
    <property type="entry name" value="MCPsignal_dom"/>
</dbReference>
<comment type="similarity">
    <text evidence="2">Belongs to the methyl-accepting chemotaxis (MCP) protein family.</text>
</comment>
<evidence type="ECO:0000313" key="8">
    <source>
        <dbReference type="EMBL" id="REG36286.1"/>
    </source>
</evidence>
<reference evidence="7 9" key="1">
    <citation type="submission" date="2015-05" db="EMBL/GenBank/DDBJ databases">
        <title>Genome assembly of Archangium gephyra DSM 2261.</title>
        <authorList>
            <person name="Sharma G."/>
            <person name="Subramanian S."/>
        </authorList>
    </citation>
    <scope>NUCLEOTIDE SEQUENCE [LARGE SCALE GENOMIC DNA]</scope>
    <source>
        <strain evidence="7 9">DSM 2261</strain>
    </source>
</reference>
<dbReference type="PANTHER" id="PTHR32089:SF112">
    <property type="entry name" value="LYSOZYME-LIKE PROTEIN-RELATED"/>
    <property type="match status" value="1"/>
</dbReference>
<dbReference type="Gene3D" id="1.10.287.950">
    <property type="entry name" value="Methyl-accepting chemotaxis protein"/>
    <property type="match status" value="1"/>
</dbReference>
<keyword evidence="1 3" id="KW-0807">Transducer</keyword>
<evidence type="ECO:0000256" key="3">
    <source>
        <dbReference type="PROSITE-ProRule" id="PRU00284"/>
    </source>
</evidence>
<dbReference type="PROSITE" id="PS50885">
    <property type="entry name" value="HAMP"/>
    <property type="match status" value="1"/>
</dbReference>
<feature type="domain" description="Methyl-accepting transducer" evidence="5">
    <location>
        <begin position="353"/>
        <end position="596"/>
    </location>
</feature>
<feature type="transmembrane region" description="Helical" evidence="4">
    <location>
        <begin position="278"/>
        <end position="301"/>
    </location>
</feature>
<protein>
    <submittedName>
        <fullName evidence="7 8">Methyl-accepting chemotaxis protein</fullName>
    </submittedName>
</protein>
<keyword evidence="4" id="KW-0812">Transmembrane</keyword>
<evidence type="ECO:0000256" key="2">
    <source>
        <dbReference type="ARBA" id="ARBA00029447"/>
    </source>
</evidence>
<keyword evidence="4" id="KW-0472">Membrane</keyword>
<dbReference type="SUPFAM" id="SSF58104">
    <property type="entry name" value="Methyl-accepting chemotaxis protein (MCP) signaling domain"/>
    <property type="match status" value="1"/>
</dbReference>
<reference evidence="8 10" key="2">
    <citation type="submission" date="2018-08" db="EMBL/GenBank/DDBJ databases">
        <title>Genomic Encyclopedia of Archaeal and Bacterial Type Strains, Phase II (KMG-II): from individual species to whole genera.</title>
        <authorList>
            <person name="Goeker M."/>
        </authorList>
    </citation>
    <scope>NUCLEOTIDE SEQUENCE [LARGE SCALE GENOMIC DNA]</scope>
    <source>
        <strain evidence="8 10">DSM 2261</strain>
    </source>
</reference>
<dbReference type="PANTHER" id="PTHR32089">
    <property type="entry name" value="METHYL-ACCEPTING CHEMOTAXIS PROTEIN MCPB"/>
    <property type="match status" value="1"/>
</dbReference>
<proteinExistence type="inferred from homology"/>
<organism evidence="7 9">
    <name type="scientific">Archangium gephyra</name>
    <dbReference type="NCBI Taxonomy" id="48"/>
    <lineage>
        <taxon>Bacteria</taxon>
        <taxon>Pseudomonadati</taxon>
        <taxon>Myxococcota</taxon>
        <taxon>Myxococcia</taxon>
        <taxon>Myxococcales</taxon>
        <taxon>Cystobacterineae</taxon>
        <taxon>Archangiaceae</taxon>
        <taxon>Archangium</taxon>
    </lineage>
</organism>
<dbReference type="EMBL" id="QUMU01000002">
    <property type="protein sequence ID" value="REG36286.1"/>
    <property type="molecule type" value="Genomic_DNA"/>
</dbReference>
<dbReference type="EMBL" id="CP011509">
    <property type="protein sequence ID" value="AKJ05605.1"/>
    <property type="molecule type" value="Genomic_DNA"/>
</dbReference>
<dbReference type="Pfam" id="PF00015">
    <property type="entry name" value="MCPsignal"/>
    <property type="match status" value="1"/>
</dbReference>
<dbReference type="InterPro" id="IPR003660">
    <property type="entry name" value="HAMP_dom"/>
</dbReference>
<dbReference type="CDD" id="cd06225">
    <property type="entry name" value="HAMP"/>
    <property type="match status" value="1"/>
</dbReference>
<keyword evidence="4" id="KW-1133">Transmembrane helix</keyword>
<evidence type="ECO:0000313" key="7">
    <source>
        <dbReference type="EMBL" id="AKJ05605.1"/>
    </source>
</evidence>
<feature type="domain" description="HAMP" evidence="6">
    <location>
        <begin position="302"/>
        <end position="355"/>
    </location>
</feature>
<dbReference type="Gene3D" id="3.30.450.20">
    <property type="entry name" value="PAS domain"/>
    <property type="match status" value="1"/>
</dbReference>
<dbReference type="PROSITE" id="PS50111">
    <property type="entry name" value="CHEMOTAXIS_TRANSDUC_2"/>
    <property type="match status" value="1"/>
</dbReference>
<accession>A0AAC8QDE5</accession>
<evidence type="ECO:0000313" key="9">
    <source>
        <dbReference type="Proteomes" id="UP000035579"/>
    </source>
</evidence>
<evidence type="ECO:0000259" key="5">
    <source>
        <dbReference type="PROSITE" id="PS50111"/>
    </source>
</evidence>
<evidence type="ECO:0000313" key="10">
    <source>
        <dbReference type="Proteomes" id="UP000256345"/>
    </source>
</evidence>
<keyword evidence="10" id="KW-1185">Reference proteome</keyword>
<dbReference type="SMART" id="SM00283">
    <property type="entry name" value="MA"/>
    <property type="match status" value="1"/>
</dbReference>
<dbReference type="Proteomes" id="UP000256345">
    <property type="component" value="Unassembled WGS sequence"/>
</dbReference>
<dbReference type="SMART" id="SM00304">
    <property type="entry name" value="HAMP"/>
    <property type="match status" value="1"/>
</dbReference>
<evidence type="ECO:0000256" key="4">
    <source>
        <dbReference type="SAM" id="Phobius"/>
    </source>
</evidence>
<dbReference type="KEGG" id="age:AA314_07231"/>
<evidence type="ECO:0000259" key="6">
    <source>
        <dbReference type="PROSITE" id="PS50885"/>
    </source>
</evidence>
<dbReference type="AlphaFoldDB" id="A0AAC8QDE5"/>
<gene>
    <name evidence="7" type="ORF">AA314_07231</name>
    <name evidence="8" type="ORF">ATI61_102663</name>
</gene>
<feature type="transmembrane region" description="Helical" evidence="4">
    <location>
        <begin position="15"/>
        <end position="37"/>
    </location>
</feature>
<dbReference type="GO" id="GO:0007165">
    <property type="term" value="P:signal transduction"/>
    <property type="evidence" value="ECO:0007669"/>
    <property type="project" value="UniProtKB-KW"/>
</dbReference>
<evidence type="ECO:0000256" key="1">
    <source>
        <dbReference type="ARBA" id="ARBA00023224"/>
    </source>
</evidence>